<feature type="region of interest" description="Disordered" evidence="1">
    <location>
        <begin position="278"/>
        <end position="319"/>
    </location>
</feature>
<proteinExistence type="predicted"/>
<feature type="compositionally biased region" description="Basic and acidic residues" evidence="1">
    <location>
        <begin position="241"/>
        <end position="252"/>
    </location>
</feature>
<dbReference type="EMBL" id="BTSY01000002">
    <property type="protein sequence ID" value="GMT14865.1"/>
    <property type="molecule type" value="Genomic_DNA"/>
</dbReference>
<keyword evidence="3" id="KW-1185">Reference proteome</keyword>
<accession>A0AAV5VAE4</accession>
<feature type="compositionally biased region" description="Polar residues" evidence="1">
    <location>
        <begin position="224"/>
        <end position="235"/>
    </location>
</feature>
<evidence type="ECO:0000256" key="1">
    <source>
        <dbReference type="SAM" id="MobiDB-lite"/>
    </source>
</evidence>
<feature type="compositionally biased region" description="Basic and acidic residues" evidence="1">
    <location>
        <begin position="189"/>
        <end position="208"/>
    </location>
</feature>
<evidence type="ECO:0000313" key="3">
    <source>
        <dbReference type="Proteomes" id="UP001432322"/>
    </source>
</evidence>
<gene>
    <name evidence="2" type="ORF">PFISCL1PPCAC_6162</name>
</gene>
<feature type="non-terminal residue" evidence="2">
    <location>
        <position position="1"/>
    </location>
</feature>
<feature type="compositionally biased region" description="Low complexity" evidence="1">
    <location>
        <begin position="353"/>
        <end position="365"/>
    </location>
</feature>
<dbReference type="Proteomes" id="UP001432322">
    <property type="component" value="Unassembled WGS sequence"/>
</dbReference>
<name>A0AAV5VAE4_9BILA</name>
<feature type="region of interest" description="Disordered" evidence="1">
    <location>
        <begin position="147"/>
        <end position="259"/>
    </location>
</feature>
<organism evidence="2 3">
    <name type="scientific">Pristionchus fissidentatus</name>
    <dbReference type="NCBI Taxonomy" id="1538716"/>
    <lineage>
        <taxon>Eukaryota</taxon>
        <taxon>Metazoa</taxon>
        <taxon>Ecdysozoa</taxon>
        <taxon>Nematoda</taxon>
        <taxon>Chromadorea</taxon>
        <taxon>Rhabditida</taxon>
        <taxon>Rhabditina</taxon>
        <taxon>Diplogasteromorpha</taxon>
        <taxon>Diplogasteroidea</taxon>
        <taxon>Neodiplogasteridae</taxon>
        <taxon>Pristionchus</taxon>
    </lineage>
</organism>
<comment type="caution">
    <text evidence="2">The sequence shown here is derived from an EMBL/GenBank/DDBJ whole genome shotgun (WGS) entry which is preliminary data.</text>
</comment>
<reference evidence="2" key="1">
    <citation type="submission" date="2023-10" db="EMBL/GenBank/DDBJ databases">
        <title>Genome assembly of Pristionchus species.</title>
        <authorList>
            <person name="Yoshida K."/>
            <person name="Sommer R.J."/>
        </authorList>
    </citation>
    <scope>NUCLEOTIDE SEQUENCE</scope>
    <source>
        <strain evidence="2">RS5133</strain>
    </source>
</reference>
<sequence length="423" mass="47083">SLQMFDQSIDPRRQYRSVAYGTWKVGDARALMNARSTEDVNRIVRNMRTLDSSHLNSSQFRPRLHLNSLRMGESNPCLHSLGRSPPQDNPLLSPQMTTSLFSPVDDSSRFHPSIPLSRDDCYSSNEYVVYKSQENILDSLNCNGDHGDNSSLGPSSHNSRALANSLQRSHYRSASAGAESSYRVNGLHAMEKTMEEEKKGGERRESKKSGVFNGAKQFLKKMYNSATLPSKKNSISNGSIGRREERSEERNGGGEPMYENVHNVSYPSYIFPSPLHPPSSFPSLPSSPSFPSHPSASSSSHSAHQSSSLSIDTHSSSQMDRIDDYRSQLATTCNYSQRDDGVGPSYADSGVMDESSSSPDESLSSITTTRLSETDDNNWDDLLMHLKKELLLMRERDAQILADLHKVESQLQSVRMNTFLDSP</sequence>
<feature type="compositionally biased region" description="Polar residues" evidence="1">
    <location>
        <begin position="149"/>
        <end position="168"/>
    </location>
</feature>
<feature type="region of interest" description="Disordered" evidence="1">
    <location>
        <begin position="333"/>
        <end position="369"/>
    </location>
</feature>
<protein>
    <submittedName>
        <fullName evidence="2">Uncharacterized protein</fullName>
    </submittedName>
</protein>
<feature type="compositionally biased region" description="Low complexity" evidence="1">
    <location>
        <begin position="281"/>
        <end position="317"/>
    </location>
</feature>
<evidence type="ECO:0000313" key="2">
    <source>
        <dbReference type="EMBL" id="GMT14865.1"/>
    </source>
</evidence>
<dbReference type="AlphaFoldDB" id="A0AAV5VAE4"/>